<sequence>MMKLLIVTVVEEYHKDIIQLFKDANIENFSESDIDGHKTAGSLLMTSNWFPSEKGAADSRLFFSFTEGDKIDAAFELIKEYNKSLITYNPIKAIVVPIEKYI</sequence>
<evidence type="ECO:0008006" key="3">
    <source>
        <dbReference type="Google" id="ProtNLM"/>
    </source>
</evidence>
<evidence type="ECO:0000313" key="1">
    <source>
        <dbReference type="EMBL" id="MFC4632985.1"/>
    </source>
</evidence>
<accession>A0ABV9HTD6</accession>
<evidence type="ECO:0000313" key="2">
    <source>
        <dbReference type="Proteomes" id="UP001596043"/>
    </source>
</evidence>
<keyword evidence="2" id="KW-1185">Reference proteome</keyword>
<organism evidence="1 2">
    <name type="scientific">Dokdonia ponticola</name>
    <dbReference type="NCBI Taxonomy" id="2041041"/>
    <lineage>
        <taxon>Bacteria</taxon>
        <taxon>Pseudomonadati</taxon>
        <taxon>Bacteroidota</taxon>
        <taxon>Flavobacteriia</taxon>
        <taxon>Flavobacteriales</taxon>
        <taxon>Flavobacteriaceae</taxon>
        <taxon>Dokdonia</taxon>
    </lineage>
</organism>
<name>A0ABV9HTD6_9FLAO</name>
<reference evidence="2" key="1">
    <citation type="journal article" date="2019" name="Int. J. Syst. Evol. Microbiol.">
        <title>The Global Catalogue of Microorganisms (GCM) 10K type strain sequencing project: providing services to taxonomists for standard genome sequencing and annotation.</title>
        <authorList>
            <consortium name="The Broad Institute Genomics Platform"/>
            <consortium name="The Broad Institute Genome Sequencing Center for Infectious Disease"/>
            <person name="Wu L."/>
            <person name="Ma J."/>
        </authorList>
    </citation>
    <scope>NUCLEOTIDE SEQUENCE [LARGE SCALE GENOMIC DNA]</scope>
    <source>
        <strain evidence="2">YJ-61-S</strain>
    </source>
</reference>
<dbReference type="EMBL" id="JBHSFV010000001">
    <property type="protein sequence ID" value="MFC4632985.1"/>
    <property type="molecule type" value="Genomic_DNA"/>
</dbReference>
<comment type="caution">
    <text evidence="1">The sequence shown here is derived from an EMBL/GenBank/DDBJ whole genome shotgun (WGS) entry which is preliminary data.</text>
</comment>
<proteinExistence type="predicted"/>
<dbReference type="RefSeq" id="WP_379977144.1">
    <property type="nucleotide sequence ID" value="NZ_JBHSFV010000001.1"/>
</dbReference>
<dbReference type="Proteomes" id="UP001596043">
    <property type="component" value="Unassembled WGS sequence"/>
</dbReference>
<gene>
    <name evidence="1" type="ORF">ACFO3O_03655</name>
</gene>
<protein>
    <recommendedName>
        <fullName evidence="3">Transcriptional regulator</fullName>
    </recommendedName>
</protein>